<protein>
    <recommendedName>
        <fullName evidence="10">Methylamine dehydrogenase (amicyanin)</fullName>
        <ecNumber evidence="10">1.4.9.1</ecNumber>
    </recommendedName>
</protein>
<sequence>MGAHSMKKFDADSMGEKLLRTFAGASSRRSMLSRLGAALVAAPAFPLLPVSRAEAAKPDRSPDGKTFFARSAQTKDDSKCDYWRYCAIDGALCTCCGGGIHSCPPGAEPSPVSWVGTCINPDDGKAYLIAYRDCCGKPACGQCGCDNTDRETQLYMPQLNNDVIWCFGTSSMDYHCSTAVLVGAAS</sequence>
<dbReference type="InterPro" id="IPR036560">
    <property type="entry name" value="MADH/AADH_L_sf"/>
</dbReference>
<evidence type="ECO:0000256" key="1">
    <source>
        <dbReference type="ARBA" id="ARBA00004418"/>
    </source>
</evidence>
<dbReference type="Gene3D" id="2.60.30.10">
    <property type="entry name" value="Methylamine/Aralkylamine dehydrogenase light chain"/>
    <property type="match status" value="1"/>
</dbReference>
<gene>
    <name evidence="12" type="ORF">SBA_ch1_01480</name>
</gene>
<evidence type="ECO:0000256" key="4">
    <source>
        <dbReference type="ARBA" id="ARBA00022709"/>
    </source>
</evidence>
<dbReference type="EC" id="1.4.9.1" evidence="10"/>
<evidence type="ECO:0000256" key="2">
    <source>
        <dbReference type="ARBA" id="ARBA00010711"/>
    </source>
</evidence>
<keyword evidence="8 10" id="KW-0560">Oxidoreductase</keyword>
<dbReference type="InterPro" id="IPR013504">
    <property type="entry name" value="MADH/AADH_Ltc_C_dom"/>
</dbReference>
<keyword evidence="5" id="KW-0732">Signal</keyword>
<evidence type="ECO:0000313" key="13">
    <source>
        <dbReference type="Proteomes" id="UP001059971"/>
    </source>
</evidence>
<reference evidence="12" key="1">
    <citation type="submission" date="2018-07" db="EMBL/GenBank/DDBJ databases">
        <title>Complete genome sequence of Sphingomonas bisphenolicum strain AO1, a bisphenol A degradative bacterium isolated from Japanese farm field.</title>
        <authorList>
            <person name="Murakami M."/>
            <person name="Koh M."/>
            <person name="Koba S."/>
            <person name="Matsumura Y."/>
        </authorList>
    </citation>
    <scope>NUCLEOTIDE SEQUENCE</scope>
    <source>
        <strain evidence="12">AO1</strain>
    </source>
</reference>
<dbReference type="EMBL" id="AP018817">
    <property type="protein sequence ID" value="BBF67948.1"/>
    <property type="molecule type" value="Genomic_DNA"/>
</dbReference>
<keyword evidence="13" id="KW-1185">Reference proteome</keyword>
<dbReference type="Proteomes" id="UP001059971">
    <property type="component" value="Chromosome 1"/>
</dbReference>
<evidence type="ECO:0000259" key="11">
    <source>
        <dbReference type="Pfam" id="PF02975"/>
    </source>
</evidence>
<dbReference type="InterPro" id="IPR016008">
    <property type="entry name" value="Amine_DH_Ltc"/>
</dbReference>
<keyword evidence="9" id="KW-1015">Disulfide bond</keyword>
<evidence type="ECO:0000256" key="5">
    <source>
        <dbReference type="ARBA" id="ARBA00022729"/>
    </source>
</evidence>
<keyword evidence="7 10" id="KW-0249">Electron transport</keyword>
<dbReference type="SUPFAM" id="SSF57561">
    <property type="entry name" value="Methylamine dehydrogenase, L chain"/>
    <property type="match status" value="1"/>
</dbReference>
<comment type="catalytic activity">
    <reaction evidence="10">
        <text>2 oxidized [amicyanin] + methylamine + H2O = 2 reduced [amicyanin] + formaldehyde + NH4(+) + 2 H(+)</text>
        <dbReference type="Rhea" id="RHEA:30207"/>
        <dbReference type="Rhea" id="RHEA-COMP:11100"/>
        <dbReference type="Rhea" id="RHEA-COMP:11101"/>
        <dbReference type="ChEBI" id="CHEBI:15377"/>
        <dbReference type="ChEBI" id="CHEBI:15378"/>
        <dbReference type="ChEBI" id="CHEBI:16842"/>
        <dbReference type="ChEBI" id="CHEBI:28938"/>
        <dbReference type="ChEBI" id="CHEBI:29036"/>
        <dbReference type="ChEBI" id="CHEBI:49552"/>
        <dbReference type="ChEBI" id="CHEBI:59338"/>
        <dbReference type="EC" id="1.4.9.1"/>
    </reaction>
</comment>
<dbReference type="PROSITE" id="PS51318">
    <property type="entry name" value="TAT"/>
    <property type="match status" value="1"/>
</dbReference>
<evidence type="ECO:0000256" key="7">
    <source>
        <dbReference type="ARBA" id="ARBA00022982"/>
    </source>
</evidence>
<comment type="function">
    <text evidence="10">Methylamine dehydrogenase carries out the oxidation of methylamine. Electrons are passed from methylamine dehydrogenase to amicyanin.</text>
</comment>
<evidence type="ECO:0000256" key="10">
    <source>
        <dbReference type="PIRNR" id="PIRNR000192"/>
    </source>
</evidence>
<organism evidence="12 13">
    <name type="scientific">Sphingomonas bisphenolicum</name>
    <dbReference type="NCBI Taxonomy" id="296544"/>
    <lineage>
        <taxon>Bacteria</taxon>
        <taxon>Pseudomonadati</taxon>
        <taxon>Pseudomonadota</taxon>
        <taxon>Alphaproteobacteria</taxon>
        <taxon>Sphingomonadales</taxon>
        <taxon>Sphingomonadaceae</taxon>
        <taxon>Sphingomonas</taxon>
    </lineage>
</organism>
<comment type="similarity">
    <text evidence="2 10">Belongs to the aromatic amine dehydrogenase light chain family.</text>
</comment>
<keyword evidence="3 10" id="KW-0813">Transport</keyword>
<dbReference type="PIRSF" id="PIRSF000192">
    <property type="entry name" value="Amine_dh_beta"/>
    <property type="match status" value="1"/>
</dbReference>
<proteinExistence type="inferred from homology"/>
<accession>A0ABN5WDH4</accession>
<evidence type="ECO:0000256" key="8">
    <source>
        <dbReference type="ARBA" id="ARBA00023002"/>
    </source>
</evidence>
<evidence type="ECO:0000313" key="12">
    <source>
        <dbReference type="EMBL" id="BBF67948.1"/>
    </source>
</evidence>
<comment type="subunit">
    <text evidence="10">Heterotetramer of two light and two heavy chains.</text>
</comment>
<name>A0ABN5WDH4_9SPHN</name>
<evidence type="ECO:0000256" key="3">
    <source>
        <dbReference type="ARBA" id="ARBA00022448"/>
    </source>
</evidence>
<dbReference type="InterPro" id="IPR006311">
    <property type="entry name" value="TAT_signal"/>
</dbReference>
<evidence type="ECO:0000256" key="6">
    <source>
        <dbReference type="ARBA" id="ARBA00022764"/>
    </source>
</evidence>
<keyword evidence="4" id="KW-0824">TTQ</keyword>
<evidence type="ECO:0000256" key="9">
    <source>
        <dbReference type="ARBA" id="ARBA00023157"/>
    </source>
</evidence>
<dbReference type="Pfam" id="PF02975">
    <property type="entry name" value="Me-amine-dh_L"/>
    <property type="match status" value="1"/>
</dbReference>
<feature type="domain" description="Methylamine/Aralkylamine dehydrogenase light chain C-terminal" evidence="11">
    <location>
        <begin position="73"/>
        <end position="183"/>
    </location>
</feature>
<comment type="subcellular location">
    <subcellularLocation>
        <location evidence="1 10">Periplasm</location>
    </subcellularLocation>
</comment>
<comment type="pathway">
    <text evidence="10">One-carbon metabolism; methylamine degradation; formaldehyde from methylamine: step 1/1.</text>
</comment>
<keyword evidence="6 10" id="KW-0574">Periplasm</keyword>